<keyword evidence="2" id="KW-1003">Cell membrane</keyword>
<evidence type="ECO:0000256" key="5">
    <source>
        <dbReference type="ARBA" id="ARBA00023136"/>
    </source>
</evidence>
<feature type="transmembrane region" description="Helical" evidence="6">
    <location>
        <begin position="177"/>
        <end position="198"/>
    </location>
</feature>
<reference evidence="7 8" key="1">
    <citation type="submission" date="2017-07" db="EMBL/GenBank/DDBJ databases">
        <title>Recovery of genomes from metagenomes via a dereplication, aggregation, and scoring strategy.</title>
        <authorList>
            <person name="Sieber C.M."/>
            <person name="Probst A.J."/>
            <person name="Sharrar A."/>
            <person name="Thomas B.C."/>
            <person name="Hess M."/>
            <person name="Tringe S.G."/>
            <person name="Banfield J.F."/>
        </authorList>
    </citation>
    <scope>NUCLEOTIDE SEQUENCE [LARGE SCALE GENOMIC DNA]</scope>
    <source>
        <strain evidence="7">JGI_Cruoil_03_44_89</strain>
    </source>
</reference>
<feature type="transmembrane region" description="Helical" evidence="6">
    <location>
        <begin position="42"/>
        <end position="61"/>
    </location>
</feature>
<keyword evidence="3 6" id="KW-0812">Transmembrane</keyword>
<feature type="transmembrane region" description="Helical" evidence="6">
    <location>
        <begin position="141"/>
        <end position="165"/>
    </location>
</feature>
<feature type="transmembrane region" description="Helical" evidence="6">
    <location>
        <begin position="110"/>
        <end position="134"/>
    </location>
</feature>
<evidence type="ECO:0000313" key="8">
    <source>
        <dbReference type="Proteomes" id="UP000215215"/>
    </source>
</evidence>
<evidence type="ECO:0000313" key="7">
    <source>
        <dbReference type="EMBL" id="OYD14149.1"/>
    </source>
</evidence>
<protein>
    <recommendedName>
        <fullName evidence="9">Lysine transporter LysE</fullName>
    </recommendedName>
</protein>
<name>A0A235BQ62_UNCW3</name>
<dbReference type="GO" id="GO:0005886">
    <property type="term" value="C:plasma membrane"/>
    <property type="evidence" value="ECO:0007669"/>
    <property type="project" value="UniProtKB-SubCell"/>
</dbReference>
<dbReference type="PANTHER" id="PTHR38825">
    <property type="entry name" value="LYSINE EXPORTER PROTEIN (LYSE/YGGA)"/>
    <property type="match status" value="1"/>
</dbReference>
<organism evidence="7 8">
    <name type="scientific">candidate division WOR-3 bacterium JGI_Cruoil_03_44_89</name>
    <dbReference type="NCBI Taxonomy" id="1973748"/>
    <lineage>
        <taxon>Bacteria</taxon>
        <taxon>Bacteria division WOR-3</taxon>
    </lineage>
</organism>
<dbReference type="Pfam" id="PF01810">
    <property type="entry name" value="LysE"/>
    <property type="match status" value="1"/>
</dbReference>
<evidence type="ECO:0000256" key="1">
    <source>
        <dbReference type="ARBA" id="ARBA00004651"/>
    </source>
</evidence>
<evidence type="ECO:0008006" key="9">
    <source>
        <dbReference type="Google" id="ProtNLM"/>
    </source>
</evidence>
<dbReference type="PANTHER" id="PTHR38825:SF1">
    <property type="entry name" value="TRANSPORTER, LYSE FAMILY"/>
    <property type="match status" value="1"/>
</dbReference>
<dbReference type="AlphaFoldDB" id="A0A235BQ62"/>
<dbReference type="GO" id="GO:0006865">
    <property type="term" value="P:amino acid transport"/>
    <property type="evidence" value="ECO:0007669"/>
    <property type="project" value="InterPro"/>
</dbReference>
<dbReference type="InterPro" id="IPR001123">
    <property type="entry name" value="LeuE-type"/>
</dbReference>
<keyword evidence="5 6" id="KW-0472">Membrane</keyword>
<comment type="caution">
    <text evidence="7">The sequence shown here is derived from an EMBL/GenBank/DDBJ whole genome shotgun (WGS) entry which is preliminary data.</text>
</comment>
<evidence type="ECO:0000256" key="2">
    <source>
        <dbReference type="ARBA" id="ARBA00022475"/>
    </source>
</evidence>
<evidence type="ECO:0000256" key="3">
    <source>
        <dbReference type="ARBA" id="ARBA00022692"/>
    </source>
</evidence>
<evidence type="ECO:0000256" key="6">
    <source>
        <dbReference type="SAM" id="Phobius"/>
    </source>
</evidence>
<sequence length="205" mass="22450">MPVLVFLLEAGLISLSGVMAPGPMTAVTVAKGSESPRAGVLIAIGHGIIEFPLMIAIFYGFGYLVNLSYVKEIIGIVGGLFLLIMGIGMFRSVNNAEVRANRYTHSPIVAGILISLGNPYFIIWWATVGAALILRSAEFGILWFLIFALLHWLCDFLWCSFLAALSFRGGQFFGRKFQKYVFAICGVFLLFFSGKFIFDAVSSLI</sequence>
<dbReference type="Proteomes" id="UP000215215">
    <property type="component" value="Unassembled WGS sequence"/>
</dbReference>
<evidence type="ECO:0000256" key="4">
    <source>
        <dbReference type="ARBA" id="ARBA00022989"/>
    </source>
</evidence>
<keyword evidence="4 6" id="KW-1133">Transmembrane helix</keyword>
<dbReference type="EMBL" id="NOZQ01000202">
    <property type="protein sequence ID" value="OYD14149.1"/>
    <property type="molecule type" value="Genomic_DNA"/>
</dbReference>
<proteinExistence type="predicted"/>
<comment type="subcellular location">
    <subcellularLocation>
        <location evidence="1">Cell membrane</location>
        <topology evidence="1">Multi-pass membrane protein</topology>
    </subcellularLocation>
</comment>
<gene>
    <name evidence="7" type="ORF">CH333_08825</name>
</gene>
<accession>A0A235BQ62</accession>
<feature type="transmembrane region" description="Helical" evidence="6">
    <location>
        <begin position="73"/>
        <end position="90"/>
    </location>
</feature>